<evidence type="ECO:0000256" key="5">
    <source>
        <dbReference type="ARBA" id="ARBA00023125"/>
    </source>
</evidence>
<evidence type="ECO:0000256" key="4">
    <source>
        <dbReference type="ARBA" id="ARBA00023015"/>
    </source>
</evidence>
<dbReference type="GO" id="GO:0043565">
    <property type="term" value="F:sequence-specific DNA binding"/>
    <property type="evidence" value="ECO:0007669"/>
    <property type="project" value="TreeGrafter"/>
</dbReference>
<evidence type="ECO:0000259" key="9">
    <source>
        <dbReference type="SMART" id="SM00906"/>
    </source>
</evidence>
<dbReference type="Pfam" id="PF04082">
    <property type="entry name" value="Fungal_trans"/>
    <property type="match status" value="1"/>
</dbReference>
<reference evidence="10" key="1">
    <citation type="submission" date="2023-10" db="EMBL/GenBank/DDBJ databases">
        <authorList>
            <person name="Noh H."/>
        </authorList>
    </citation>
    <scope>NUCLEOTIDE SEQUENCE</scope>
    <source>
        <strain evidence="10">DUCC4014</strain>
    </source>
</reference>
<dbReference type="PANTHER" id="PTHR47782">
    <property type="entry name" value="ZN(II)2CYS6 TRANSCRIPTION FACTOR (EUROFUNG)-RELATED"/>
    <property type="match status" value="1"/>
</dbReference>
<gene>
    <name evidence="10" type="primary">STB5_5</name>
    <name evidence="10" type="ORF">LOC62_02G001843</name>
</gene>
<dbReference type="PANTHER" id="PTHR47782:SF7">
    <property type="entry name" value="PROTEIN STB5"/>
    <property type="match status" value="1"/>
</dbReference>
<dbReference type="GO" id="GO:0008270">
    <property type="term" value="F:zinc ion binding"/>
    <property type="evidence" value="ECO:0007669"/>
    <property type="project" value="InterPro"/>
</dbReference>
<accession>A0AAF0Y7J2</accession>
<organism evidence="10 11">
    <name type="scientific">Vanrija pseudolonga</name>
    <dbReference type="NCBI Taxonomy" id="143232"/>
    <lineage>
        <taxon>Eukaryota</taxon>
        <taxon>Fungi</taxon>
        <taxon>Dikarya</taxon>
        <taxon>Basidiomycota</taxon>
        <taxon>Agaricomycotina</taxon>
        <taxon>Tremellomycetes</taxon>
        <taxon>Trichosporonales</taxon>
        <taxon>Trichosporonaceae</taxon>
        <taxon>Vanrija</taxon>
    </lineage>
</organism>
<proteinExistence type="predicted"/>
<dbReference type="CDD" id="cd12148">
    <property type="entry name" value="fungal_TF_MHR"/>
    <property type="match status" value="1"/>
</dbReference>
<dbReference type="InterPro" id="IPR001138">
    <property type="entry name" value="Zn2Cys6_DnaBD"/>
</dbReference>
<evidence type="ECO:0000256" key="7">
    <source>
        <dbReference type="ARBA" id="ARBA00023242"/>
    </source>
</evidence>
<keyword evidence="4" id="KW-0805">Transcription regulation</keyword>
<feature type="region of interest" description="Disordered" evidence="8">
    <location>
        <begin position="124"/>
        <end position="150"/>
    </location>
</feature>
<dbReference type="InterPro" id="IPR036864">
    <property type="entry name" value="Zn2-C6_fun-type_DNA-bd_sf"/>
</dbReference>
<keyword evidence="2" id="KW-0479">Metal-binding</keyword>
<feature type="compositionally biased region" description="Polar residues" evidence="8">
    <location>
        <begin position="124"/>
        <end position="134"/>
    </location>
</feature>
<dbReference type="CDD" id="cd00067">
    <property type="entry name" value="GAL4"/>
    <property type="match status" value="1"/>
</dbReference>
<dbReference type="SUPFAM" id="SSF57701">
    <property type="entry name" value="Zn2/Cys6 DNA-binding domain"/>
    <property type="match status" value="1"/>
</dbReference>
<dbReference type="RefSeq" id="XP_062624325.1">
    <property type="nucleotide sequence ID" value="XM_062768341.1"/>
</dbReference>
<protein>
    <submittedName>
        <fullName evidence="10">Protein STB5</fullName>
    </submittedName>
</protein>
<keyword evidence="6" id="KW-0804">Transcription</keyword>
<sequence length="716" mass="78010">MPTVPEAIFRDFGAVGAPGAAEPSSGASRAPATTVRLARQASIARPQACQACQQRKRKCGNCARRGIKCTFELKITDRSHPNYLTNLLASLEDKDRRIAALESVIASRLPDLAHIASFATESIPHSPSVATSTQHEIKSPAGAAAPTDDEGWKPLAQEVAEPIIATLQTLDVSRRHIPQPPLVGFIKSSLGTEAEWENDDASAVNQTAVAQWPPYELAVVLVHEFLKSNAVYPFIRQFDLLHDLQLVYKPAASDALPDATATPLQTARLFMVFSVGCVWLSQRGSGERIDTTLLRNRAAAALPEVIRTASGVDCVSTLLLMALTALYDWGGVDLVRLAPMICKLVIATGMHREPAASLTQSEKDRRRVIFWCVYSLDRIVGSSLAVPIVLSDTEIGIKLPEHLDDIGSLAEGMVGGTCSAAADLQDATAFFAHMIEMRRLSWRVYTHVQSPSPSQAEAAALHRDLDDWLARAPRPSSTPLSDPNDDDDMVNNSLFDLYYHIFLTRLYGPSKASFSAPTDAQLLVLRESASAAIAISVHMQKHRLIRDNYFQLHIVIAVGMTLLYTLSQYGRGEYAHDAEWCAAAIDEIRATEGFIGSFCRGWPYARGLSRAFNALAARCIAQLGASAKPKPATAPTSRRDSADLVSGLPRFDFFPFSEENGETWTAWGDENFLPLQADLTPDSLAESSTAQLDDLLTLVGWSTDWIPQSLGQPPQL</sequence>
<evidence type="ECO:0000313" key="10">
    <source>
        <dbReference type="EMBL" id="WOO78293.1"/>
    </source>
</evidence>
<dbReference type="AlphaFoldDB" id="A0AAF0Y7J2"/>
<dbReference type="GO" id="GO:0000981">
    <property type="term" value="F:DNA-binding transcription factor activity, RNA polymerase II-specific"/>
    <property type="evidence" value="ECO:0007669"/>
    <property type="project" value="InterPro"/>
</dbReference>
<keyword evidence="3" id="KW-0862">Zinc</keyword>
<comment type="subcellular location">
    <subcellularLocation>
        <location evidence="1">Nucleus</location>
    </subcellularLocation>
</comment>
<evidence type="ECO:0000256" key="3">
    <source>
        <dbReference type="ARBA" id="ARBA00022833"/>
    </source>
</evidence>
<evidence type="ECO:0000256" key="8">
    <source>
        <dbReference type="SAM" id="MobiDB-lite"/>
    </source>
</evidence>
<keyword evidence="5" id="KW-0238">DNA-binding</keyword>
<dbReference type="GO" id="GO:0045944">
    <property type="term" value="P:positive regulation of transcription by RNA polymerase II"/>
    <property type="evidence" value="ECO:0007669"/>
    <property type="project" value="TreeGrafter"/>
</dbReference>
<dbReference type="GO" id="GO:0006351">
    <property type="term" value="P:DNA-templated transcription"/>
    <property type="evidence" value="ECO:0007669"/>
    <property type="project" value="InterPro"/>
</dbReference>
<evidence type="ECO:0000256" key="2">
    <source>
        <dbReference type="ARBA" id="ARBA00022723"/>
    </source>
</evidence>
<name>A0AAF0Y7J2_9TREE</name>
<dbReference type="GO" id="GO:0005634">
    <property type="term" value="C:nucleus"/>
    <property type="evidence" value="ECO:0007669"/>
    <property type="project" value="UniProtKB-SubCell"/>
</dbReference>
<keyword evidence="11" id="KW-1185">Reference proteome</keyword>
<evidence type="ECO:0000313" key="11">
    <source>
        <dbReference type="Proteomes" id="UP000827549"/>
    </source>
</evidence>
<evidence type="ECO:0000256" key="6">
    <source>
        <dbReference type="ARBA" id="ARBA00023163"/>
    </source>
</evidence>
<dbReference type="SMART" id="SM00906">
    <property type="entry name" value="Fungal_trans"/>
    <property type="match status" value="1"/>
</dbReference>
<evidence type="ECO:0000256" key="1">
    <source>
        <dbReference type="ARBA" id="ARBA00004123"/>
    </source>
</evidence>
<dbReference type="GeneID" id="87805096"/>
<dbReference type="InterPro" id="IPR007219">
    <property type="entry name" value="XnlR_reg_dom"/>
</dbReference>
<dbReference type="InterPro" id="IPR052202">
    <property type="entry name" value="Yeast_MetPath_Reg"/>
</dbReference>
<dbReference type="Proteomes" id="UP000827549">
    <property type="component" value="Chromosome 2"/>
</dbReference>
<feature type="domain" description="Xylanolytic transcriptional activator regulatory" evidence="9">
    <location>
        <begin position="334"/>
        <end position="406"/>
    </location>
</feature>
<dbReference type="EMBL" id="CP086715">
    <property type="protein sequence ID" value="WOO78293.1"/>
    <property type="molecule type" value="Genomic_DNA"/>
</dbReference>
<keyword evidence="7" id="KW-0539">Nucleus</keyword>